<dbReference type="CDD" id="cd09994">
    <property type="entry name" value="HDAC_AcuC_like"/>
    <property type="match status" value="1"/>
</dbReference>
<dbReference type="InterPro" id="IPR023696">
    <property type="entry name" value="Ureohydrolase_dom_sf"/>
</dbReference>
<feature type="domain" description="Histone deacetylase" evidence="5">
    <location>
        <begin position="15"/>
        <end position="313"/>
    </location>
</feature>
<organism evidence="6 7">
    <name type="scientific">Luteipulveratus halotolerans</name>
    <dbReference type="NCBI Taxonomy" id="1631356"/>
    <lineage>
        <taxon>Bacteria</taxon>
        <taxon>Bacillati</taxon>
        <taxon>Actinomycetota</taxon>
        <taxon>Actinomycetes</taxon>
        <taxon>Micrococcales</taxon>
        <taxon>Dermacoccaceae</taxon>
        <taxon>Luteipulveratus</taxon>
    </lineage>
</organism>
<evidence type="ECO:0000256" key="3">
    <source>
        <dbReference type="ARBA" id="ARBA00020218"/>
    </source>
</evidence>
<dbReference type="EMBL" id="LAIR01000002">
    <property type="protein sequence ID" value="KNX36219.1"/>
    <property type="molecule type" value="Genomic_DNA"/>
</dbReference>
<evidence type="ECO:0000256" key="1">
    <source>
        <dbReference type="ARBA" id="ARBA00005101"/>
    </source>
</evidence>
<dbReference type="PRINTS" id="PR01270">
    <property type="entry name" value="HDASUPER"/>
</dbReference>
<name>A0A0L6CEV9_9MICO</name>
<dbReference type="InterPro" id="IPR037138">
    <property type="entry name" value="His_deacetylse_dom_sf"/>
</dbReference>
<comment type="caution">
    <text evidence="6">The sequence shown here is derived from an EMBL/GenBank/DDBJ whole genome shotgun (WGS) entry which is preliminary data.</text>
</comment>
<dbReference type="Pfam" id="PF00850">
    <property type="entry name" value="Hist_deacetyl"/>
    <property type="match status" value="1"/>
</dbReference>
<dbReference type="PRINTS" id="PR01272">
    <property type="entry name" value="ACUCPROTEIN"/>
</dbReference>
<dbReference type="InterPro" id="IPR003085">
    <property type="entry name" value="AcuC"/>
</dbReference>
<evidence type="ECO:0000259" key="5">
    <source>
        <dbReference type="Pfam" id="PF00850"/>
    </source>
</evidence>
<dbReference type="GO" id="GO:0040029">
    <property type="term" value="P:epigenetic regulation of gene expression"/>
    <property type="evidence" value="ECO:0007669"/>
    <property type="project" value="TreeGrafter"/>
</dbReference>
<dbReference type="STRING" id="1631356.VV01_02185"/>
<proteinExistence type="inferred from homology"/>
<dbReference type="UniPathway" id="UPA00040"/>
<dbReference type="Gene3D" id="3.40.800.20">
    <property type="entry name" value="Histone deacetylase domain"/>
    <property type="match status" value="1"/>
</dbReference>
<dbReference type="SUPFAM" id="SSF52768">
    <property type="entry name" value="Arginase/deacetylase"/>
    <property type="match status" value="1"/>
</dbReference>
<accession>A0A0L6CEV9</accession>
<dbReference type="RefSeq" id="WP_050668457.1">
    <property type="nucleotide sequence ID" value="NZ_LAIR01000002.1"/>
</dbReference>
<dbReference type="PANTHER" id="PTHR10625">
    <property type="entry name" value="HISTONE DEACETYLASE HDAC1-RELATED"/>
    <property type="match status" value="1"/>
</dbReference>
<keyword evidence="4" id="KW-0006">Acetoin catabolism</keyword>
<comment type="pathway">
    <text evidence="1">Ketone degradation; acetoin degradation.</text>
</comment>
<evidence type="ECO:0000256" key="2">
    <source>
        <dbReference type="ARBA" id="ARBA00005947"/>
    </source>
</evidence>
<sequence>MWDPRLTAYDFGREHPMNPVRLDLTARLADELGVLDAPGVEVVAPSLPPEGDAFLERVHDVDYIQAVRRSSADPSTADPAYGLGTEDDPAFAGMHDVSALIAAASVEACRAVWEREVDHAVNFGGGLHHAMPGNASGFCVYNDAALGIQWLLDHGAERVVYVDIDVHHGDGVERVFYDDPRVLTISLHESGRVLFPGTGFPGECGGEGAEGSAVNVALPAGTGDAAWLRALHAVVPALVRAFDPEVLVTQQGCDGHFSDPLAHMALSVDAMRTAYTTLHRLAHDVTDGRWVALGGGGYEVIDVVPRAWTHLMAVAAHRPIDLETPVPQAWRDHVTRLAGRPGPPRMGDGVSQDGLVWFRSWETGYDPESAVDRAVMATREAVFPAHGLDVWLD</sequence>
<evidence type="ECO:0000313" key="7">
    <source>
        <dbReference type="Proteomes" id="UP000037397"/>
    </source>
</evidence>
<evidence type="ECO:0000313" key="6">
    <source>
        <dbReference type="EMBL" id="KNX36219.1"/>
    </source>
</evidence>
<reference evidence="7" key="1">
    <citation type="submission" date="2015-03" db="EMBL/GenBank/DDBJ databases">
        <title>Luteipulveratus halotolerans sp. nov., a novel actinobacterium (Dermacoccaceae) from Sarawak, Malaysia.</title>
        <authorList>
            <person name="Juboi H."/>
            <person name="Basik A."/>
            <person name="Shamsul S.S."/>
            <person name="Arnold P."/>
            <person name="Schmitt E.K."/>
            <person name="Sanglier J.-J."/>
            <person name="Yeo T."/>
        </authorList>
    </citation>
    <scope>NUCLEOTIDE SEQUENCE [LARGE SCALE GENOMIC DNA]</scope>
    <source>
        <strain evidence="7">C296001</strain>
    </source>
</reference>
<protein>
    <recommendedName>
        <fullName evidence="3">Acetoin utilization protein AcuC</fullName>
    </recommendedName>
</protein>
<dbReference type="GO" id="GO:0004407">
    <property type="term" value="F:histone deacetylase activity"/>
    <property type="evidence" value="ECO:0007669"/>
    <property type="project" value="TreeGrafter"/>
</dbReference>
<dbReference type="GO" id="GO:0045150">
    <property type="term" value="P:acetoin catabolic process"/>
    <property type="evidence" value="ECO:0007669"/>
    <property type="project" value="UniProtKB-UniPathway"/>
</dbReference>
<keyword evidence="7" id="KW-1185">Reference proteome</keyword>
<dbReference type="PANTHER" id="PTHR10625:SF10">
    <property type="entry name" value="HISTONE DEACETYLASE HDAC1"/>
    <property type="match status" value="1"/>
</dbReference>
<dbReference type="InterPro" id="IPR000286">
    <property type="entry name" value="HDACs"/>
</dbReference>
<gene>
    <name evidence="6" type="ORF">VV01_02185</name>
</gene>
<comment type="similarity">
    <text evidence="2">Belongs to the histone deacetylase family.</text>
</comment>
<evidence type="ECO:0000256" key="4">
    <source>
        <dbReference type="ARBA" id="ARBA00022627"/>
    </source>
</evidence>
<dbReference type="PATRIC" id="fig|1631356.3.peg.370"/>
<dbReference type="InterPro" id="IPR023801">
    <property type="entry name" value="His_deacetylse_dom"/>
</dbReference>
<dbReference type="Proteomes" id="UP000037397">
    <property type="component" value="Unassembled WGS sequence"/>
</dbReference>
<dbReference type="AlphaFoldDB" id="A0A0L6CEV9"/>